<dbReference type="InterPro" id="IPR016035">
    <property type="entry name" value="Acyl_Trfase/lysoPLipase"/>
</dbReference>
<feature type="compositionally biased region" description="Low complexity" evidence="7">
    <location>
        <begin position="809"/>
        <end position="825"/>
    </location>
</feature>
<comment type="similarity">
    <text evidence="1 6">Belongs to the PLPL family.</text>
</comment>
<keyword evidence="6" id="KW-1133">Transmembrane helix</keyword>
<comment type="function">
    <text evidence="6">Lipid hydrolase.</text>
</comment>
<evidence type="ECO:0000313" key="9">
    <source>
        <dbReference type="EMBL" id="KAB5595597.1"/>
    </source>
</evidence>
<protein>
    <recommendedName>
        <fullName evidence="6">Patatin-like phospholipase domain-containing protein</fullName>
        <ecNumber evidence="6">3.1.1.-</ecNumber>
    </recommendedName>
</protein>
<evidence type="ECO:0000256" key="7">
    <source>
        <dbReference type="SAM" id="MobiDB-lite"/>
    </source>
</evidence>
<keyword evidence="10" id="KW-1185">Reference proteome</keyword>
<dbReference type="PROSITE" id="PS51635">
    <property type="entry name" value="PNPLA"/>
    <property type="match status" value="1"/>
</dbReference>
<comment type="caution">
    <text evidence="5">Lacks conserved residue(s) required for the propagation of feature annotation.</text>
</comment>
<dbReference type="Pfam" id="PF01734">
    <property type="entry name" value="Patatin"/>
    <property type="match status" value="1"/>
</dbReference>
<dbReference type="InterPro" id="IPR021771">
    <property type="entry name" value="Triacylglycerol_lipase_N"/>
</dbReference>
<feature type="region of interest" description="Disordered" evidence="7">
    <location>
        <begin position="765"/>
        <end position="865"/>
    </location>
</feature>
<evidence type="ECO:0000256" key="6">
    <source>
        <dbReference type="RuleBase" id="RU362055"/>
    </source>
</evidence>
<sequence length="865" mass="98066">MTSRDEPSFLDAELRHDYVNEDHILAFAKALEADELTLPGDSSPSLPGTPRPTHAERIRKLSALSDFAPINQRVKRRRRGILPPRRRELLYHIVRWPLLGLLFLVIFLEFYAYVWIRQCVNALEWLLAWRGKKGKLRANLRQARTYEEWKNAARVMDEYLGFNEWKQVDEDPYYDWTLVKKVYRSLKAFRAKDDAREVLGVLEVCLRANFAGIESTRIYSETFMGTKNLIESYLNEVTAALAYIRDTPQLSPEEKRRFFRSANKNLGASALCLSGGASFGYYHFGVVRALLDAGLLPRVVAGTSAGGLVAALVCTRTDEELKELLVPRLAEKISACEEPFRIWWRRFRVTGARFDTPQWARKAAWFTRGSLTFREAYQRTGRVLNISVIPFDQHSPTKLLNHLTAPDCLIWRYDTIFLLVYPVSQPASAIIASAAVPGILNPVVLMQKTRSGAIIPWNYGSRFKDGSLRVDIPLQSLNLLFNVNHPIVSQVNPHVHLFFFAPRGSAGKPVAHRKGKGWRGGFLLSAAEQYLKLELTKNFKVIRDLELLPRLLGQDWSGVFTQKFEGSVTIWPRTRFRDWLNILSDPDEQELERMMSVGKRVTWPKIHLIENRTRLEREIYKGRKVFRQTAPPPIRPTAPDVDISADAGPSTNEVLSAPANEGQRFEIDEVAGGTGAGLVEAEKQNHGRSEAGEKLRQVKNKLLAIGDESMGADMDEQLPIDSEAERSFASGSQKFFKRPHQHHHHLTRDVAARLRAHENSLLLQLPNEDGFGSNSLRHRQSPVSPSLRTPSPRPTHARSPSFMERFRKSPLSALSSLRSRSPAARNTVRDDDGWSESSSSSEEEWQGGISPAASIRRPGELYVEE</sequence>
<dbReference type="Gene3D" id="3.40.1090.10">
    <property type="entry name" value="Cytosolic phospholipase A2 catalytic domain"/>
    <property type="match status" value="1"/>
</dbReference>
<evidence type="ECO:0000256" key="1">
    <source>
        <dbReference type="ARBA" id="ARBA00006104"/>
    </source>
</evidence>
<dbReference type="GO" id="GO:0004806">
    <property type="term" value="F:triacylglycerol lipase activity"/>
    <property type="evidence" value="ECO:0007669"/>
    <property type="project" value="InterPro"/>
</dbReference>
<evidence type="ECO:0000259" key="8">
    <source>
        <dbReference type="PROSITE" id="PS51635"/>
    </source>
</evidence>
<feature type="transmembrane region" description="Helical" evidence="6">
    <location>
        <begin position="93"/>
        <end position="116"/>
    </location>
</feature>
<gene>
    <name evidence="9" type="ORF">CTheo_1058</name>
</gene>
<dbReference type="Pfam" id="PF11815">
    <property type="entry name" value="DUF3336"/>
    <property type="match status" value="1"/>
</dbReference>
<evidence type="ECO:0000256" key="2">
    <source>
        <dbReference type="ARBA" id="ARBA00022801"/>
    </source>
</evidence>
<organism evidence="9 10">
    <name type="scientific">Ceratobasidium theobromae</name>
    <dbReference type="NCBI Taxonomy" id="1582974"/>
    <lineage>
        <taxon>Eukaryota</taxon>
        <taxon>Fungi</taxon>
        <taxon>Dikarya</taxon>
        <taxon>Basidiomycota</taxon>
        <taxon>Agaricomycotina</taxon>
        <taxon>Agaricomycetes</taxon>
        <taxon>Cantharellales</taxon>
        <taxon>Ceratobasidiaceae</taxon>
        <taxon>Ceratobasidium</taxon>
    </lineage>
</organism>
<accession>A0A5N5QWR0</accession>
<dbReference type="EMBL" id="SSOP01000008">
    <property type="protein sequence ID" value="KAB5595597.1"/>
    <property type="molecule type" value="Genomic_DNA"/>
</dbReference>
<feature type="active site" description="Proton acceptor" evidence="5">
    <location>
        <position position="465"/>
    </location>
</feature>
<evidence type="ECO:0000256" key="4">
    <source>
        <dbReference type="ARBA" id="ARBA00023098"/>
    </source>
</evidence>
<dbReference type="OrthoDB" id="15478at2759"/>
<dbReference type="PANTHER" id="PTHR14226:SF66">
    <property type="entry name" value="TRIACYLGLYCEROL LIPASE PTL2"/>
    <property type="match status" value="1"/>
</dbReference>
<dbReference type="Proteomes" id="UP000383932">
    <property type="component" value="Unassembled WGS sequence"/>
</dbReference>
<dbReference type="PANTHER" id="PTHR14226">
    <property type="entry name" value="NEUROPATHY TARGET ESTERASE/SWISS CHEESE D.MELANOGASTER"/>
    <property type="match status" value="1"/>
</dbReference>
<keyword evidence="4 5" id="KW-0443">Lipid metabolism</keyword>
<dbReference type="CDD" id="cd07232">
    <property type="entry name" value="Pat_PLPL"/>
    <property type="match status" value="1"/>
</dbReference>
<dbReference type="GO" id="GO:0006641">
    <property type="term" value="P:triglyceride metabolic process"/>
    <property type="evidence" value="ECO:0007669"/>
    <property type="project" value="UniProtKB-ARBA"/>
</dbReference>
<dbReference type="InterPro" id="IPR050301">
    <property type="entry name" value="NTE"/>
</dbReference>
<feature type="compositionally biased region" description="Low complexity" evidence="7">
    <location>
        <begin position="781"/>
        <end position="790"/>
    </location>
</feature>
<keyword evidence="2 5" id="KW-0378">Hydrolase</keyword>
<feature type="active site" description="Nucleophile" evidence="5">
    <location>
        <position position="304"/>
    </location>
</feature>
<dbReference type="EC" id="3.1.1.-" evidence="6"/>
<proteinExistence type="inferred from homology"/>
<evidence type="ECO:0000256" key="3">
    <source>
        <dbReference type="ARBA" id="ARBA00022963"/>
    </source>
</evidence>
<dbReference type="SUPFAM" id="SSF52151">
    <property type="entry name" value="FabD/lysophospholipase-like"/>
    <property type="match status" value="1"/>
</dbReference>
<feature type="domain" description="PNPLA" evidence="8">
    <location>
        <begin position="271"/>
        <end position="478"/>
    </location>
</feature>
<evidence type="ECO:0000313" key="10">
    <source>
        <dbReference type="Proteomes" id="UP000383932"/>
    </source>
</evidence>
<name>A0A5N5QWR0_9AGAM</name>
<dbReference type="AlphaFoldDB" id="A0A5N5QWR0"/>
<keyword evidence="6" id="KW-0812">Transmembrane</keyword>
<feature type="short sequence motif" description="GXSXG" evidence="5">
    <location>
        <begin position="302"/>
        <end position="306"/>
    </location>
</feature>
<evidence type="ECO:0000256" key="5">
    <source>
        <dbReference type="PROSITE-ProRule" id="PRU01161"/>
    </source>
</evidence>
<comment type="subcellular location">
    <subcellularLocation>
        <location evidence="6">Membrane</location>
        <topology evidence="6">Single-pass membrane protein</topology>
    </subcellularLocation>
</comment>
<dbReference type="InterPro" id="IPR002641">
    <property type="entry name" value="PNPLA_dom"/>
</dbReference>
<keyword evidence="6" id="KW-0472">Membrane</keyword>
<comment type="caution">
    <text evidence="9">The sequence shown here is derived from an EMBL/GenBank/DDBJ whole genome shotgun (WGS) entry which is preliminary data.</text>
</comment>
<dbReference type="GO" id="GO:0016042">
    <property type="term" value="P:lipid catabolic process"/>
    <property type="evidence" value="ECO:0007669"/>
    <property type="project" value="UniProtKB-UniRule"/>
</dbReference>
<reference evidence="9 10" key="1">
    <citation type="journal article" date="2019" name="Fungal Biol. Biotechnol.">
        <title>Draft genome sequence of fastidious pathogen Ceratobasidium theobromae, which causes vascular-streak dieback in Theobroma cacao.</title>
        <authorList>
            <person name="Ali S.S."/>
            <person name="Asman A."/>
            <person name="Shao J."/>
            <person name="Firmansyah A.P."/>
            <person name="Susilo A.W."/>
            <person name="Rosmana A."/>
            <person name="McMahon P."/>
            <person name="Junaid M."/>
            <person name="Guest D."/>
            <person name="Kheng T.Y."/>
            <person name="Meinhardt L.W."/>
            <person name="Bailey B.A."/>
        </authorList>
    </citation>
    <scope>NUCLEOTIDE SEQUENCE [LARGE SCALE GENOMIC DNA]</scope>
    <source>
        <strain evidence="9 10">CT2</strain>
    </source>
</reference>
<dbReference type="GO" id="GO:0016020">
    <property type="term" value="C:membrane"/>
    <property type="evidence" value="ECO:0007669"/>
    <property type="project" value="UniProtKB-SubCell"/>
</dbReference>
<keyword evidence="3 5" id="KW-0442">Lipid degradation</keyword>